<organism evidence="3 4">
    <name type="scientific">Dyadobacter luteus</name>
    <dbReference type="NCBI Taxonomy" id="2259619"/>
    <lineage>
        <taxon>Bacteria</taxon>
        <taxon>Pseudomonadati</taxon>
        <taxon>Bacteroidota</taxon>
        <taxon>Cytophagia</taxon>
        <taxon>Cytophagales</taxon>
        <taxon>Spirosomataceae</taxon>
        <taxon>Dyadobacter</taxon>
    </lineage>
</organism>
<feature type="domain" description="Peptidase M12B" evidence="2">
    <location>
        <begin position="200"/>
        <end position="400"/>
    </location>
</feature>
<evidence type="ECO:0000313" key="3">
    <source>
        <dbReference type="EMBL" id="REA56415.1"/>
    </source>
</evidence>
<dbReference type="GO" id="GO:0004222">
    <property type="term" value="F:metalloendopeptidase activity"/>
    <property type="evidence" value="ECO:0007669"/>
    <property type="project" value="InterPro"/>
</dbReference>
<dbReference type="OrthoDB" id="6385856at2"/>
<protein>
    <recommendedName>
        <fullName evidence="2">Peptidase M12B domain-containing protein</fullName>
    </recommendedName>
</protein>
<feature type="chain" id="PRO_5017671677" description="Peptidase M12B domain-containing protein" evidence="1">
    <location>
        <begin position="20"/>
        <end position="764"/>
    </location>
</feature>
<keyword evidence="1" id="KW-0732">Signal</keyword>
<keyword evidence="4" id="KW-1185">Reference proteome</keyword>
<evidence type="ECO:0000256" key="1">
    <source>
        <dbReference type="SAM" id="SignalP"/>
    </source>
</evidence>
<comment type="caution">
    <text evidence="3">The sequence shown here is derived from an EMBL/GenBank/DDBJ whole genome shotgun (WGS) entry which is preliminary data.</text>
</comment>
<dbReference type="Pfam" id="PF20009">
    <property type="entry name" value="GEVED"/>
    <property type="match status" value="1"/>
</dbReference>
<gene>
    <name evidence="3" type="ORF">DSL64_26840</name>
</gene>
<dbReference type="SUPFAM" id="SSF49299">
    <property type="entry name" value="PKD domain"/>
    <property type="match status" value="1"/>
</dbReference>
<dbReference type="PANTHER" id="PTHR11905:SF159">
    <property type="entry name" value="ADAM METALLOPROTEASE"/>
    <property type="match status" value="1"/>
</dbReference>
<feature type="signal peptide" evidence="1">
    <location>
        <begin position="1"/>
        <end position="19"/>
    </location>
</feature>
<dbReference type="EMBL" id="QNUL01000039">
    <property type="protein sequence ID" value="REA56415.1"/>
    <property type="molecule type" value="Genomic_DNA"/>
</dbReference>
<dbReference type="PANTHER" id="PTHR11905">
    <property type="entry name" value="ADAM A DISINTEGRIN AND METALLOPROTEASE DOMAIN"/>
    <property type="match status" value="1"/>
</dbReference>
<name>A0A3D8Y434_9BACT</name>
<dbReference type="InterPro" id="IPR035986">
    <property type="entry name" value="PKD_dom_sf"/>
</dbReference>
<evidence type="ECO:0000259" key="2">
    <source>
        <dbReference type="PROSITE" id="PS50215"/>
    </source>
</evidence>
<dbReference type="InterPro" id="IPR001590">
    <property type="entry name" value="Peptidase_M12B"/>
</dbReference>
<dbReference type="Proteomes" id="UP000256373">
    <property type="component" value="Unassembled WGS sequence"/>
</dbReference>
<dbReference type="InterPro" id="IPR013783">
    <property type="entry name" value="Ig-like_fold"/>
</dbReference>
<sequence length="764" mass="84114">MKQVLILMVCWLTSNLSLAQTRITDVEKSEIENIDLHFKFKNYQLSRIGAGQSFSHLLEDEHPRLQLVLPGGIPAVFILTETTLLTDDYSETVASTNAISKSGKPTVKTFTGQQTGGVSRITVTADSNFFSAALHHDQQIWYVEQAGNFIKVDPGLLVIYNATDVLENESFKCGSEYVQDRAQELITSSSDSRTMAGSCLSIRLAIAADAGMYAQHGSVAQVRNYVVSIMNNVATLFRHEFVNNIEYNIVAIYISQTPSTDPLYPNTVSSGSSPLSQFRQWAYGQNGFGMAHSIGQFWTTRDIGADGWGELGVATNGICNKPNVYHVLRDRQEYTDATIIKKLAHELGHNFGAKHDDDEPVKGYIMTSGLSLANTWSTSSKESINNYLSATSLTCIASCSPAITPAFEIKSAGSCVGYTVSFQDRSINGTSDRQWEFEAGSPASSSLALVNVRYNVAGVYDVKLTSSGNSLSQSDHVMVGIQAKLTQQNCSTPTGDSGGGGVKMVGLNGMYIFTTQEDSIPKYVNRSCRYIVGLQAGTSYDFAFRVGSRVTGTSSQLREHVKVYIDYNNDGLFNEADELVVKSPGLQVTGLLINQQNSNSWLNFTTPSMVIKNTFLRMRVISDHVVPASSCHIPQTGQVKDFAVVFKTQDALPVKLIYFKAHRQEDITRLEWETATEANSALFEVEYSRDLQSWITAGTIRAQGSSKEPTRYQFIDSAKHSGITYYRLRMIDHDGSLAYSFIQSVAFDGKVLMIHPNPAEDRIN</sequence>
<dbReference type="Pfam" id="PF13688">
    <property type="entry name" value="Reprolysin_5"/>
    <property type="match status" value="1"/>
</dbReference>
<dbReference type="RefSeq" id="WP_115834050.1">
    <property type="nucleotide sequence ID" value="NZ_QNUL01000039.1"/>
</dbReference>
<dbReference type="InterPro" id="IPR024079">
    <property type="entry name" value="MetalloPept_cat_dom_sf"/>
</dbReference>
<accession>A0A3D8Y434</accession>
<dbReference type="Gene3D" id="2.60.40.10">
    <property type="entry name" value="Immunoglobulins"/>
    <property type="match status" value="1"/>
</dbReference>
<proteinExistence type="predicted"/>
<dbReference type="Gene3D" id="3.40.390.10">
    <property type="entry name" value="Collagenase (Catalytic Domain)"/>
    <property type="match status" value="1"/>
</dbReference>
<dbReference type="CDD" id="cd00146">
    <property type="entry name" value="PKD"/>
    <property type="match status" value="1"/>
</dbReference>
<dbReference type="AlphaFoldDB" id="A0A3D8Y434"/>
<dbReference type="InterPro" id="IPR045474">
    <property type="entry name" value="GEVED"/>
</dbReference>
<dbReference type="GO" id="GO:0006508">
    <property type="term" value="P:proteolysis"/>
    <property type="evidence" value="ECO:0007669"/>
    <property type="project" value="InterPro"/>
</dbReference>
<dbReference type="PROSITE" id="PS50215">
    <property type="entry name" value="ADAM_MEPRO"/>
    <property type="match status" value="1"/>
</dbReference>
<reference evidence="3 4" key="1">
    <citation type="submission" date="2018-07" db="EMBL/GenBank/DDBJ databases">
        <title>Dyadobacter roseus sp. nov., isolated from rose rhizosphere soil.</title>
        <authorList>
            <person name="Chen L."/>
        </authorList>
    </citation>
    <scope>NUCLEOTIDE SEQUENCE [LARGE SCALE GENOMIC DNA]</scope>
    <source>
        <strain evidence="3 4">RS19</strain>
    </source>
</reference>
<dbReference type="SUPFAM" id="SSF55486">
    <property type="entry name" value="Metalloproteases ('zincins'), catalytic domain"/>
    <property type="match status" value="1"/>
</dbReference>
<evidence type="ECO:0000313" key="4">
    <source>
        <dbReference type="Proteomes" id="UP000256373"/>
    </source>
</evidence>